<dbReference type="Gene3D" id="3.40.50.1820">
    <property type="entry name" value="alpha/beta hydrolase"/>
    <property type="match status" value="1"/>
</dbReference>
<comment type="caution">
    <text evidence="3">The sequence shown here is derived from an EMBL/GenBank/DDBJ whole genome shotgun (WGS) entry which is preliminary data.</text>
</comment>
<proteinExistence type="predicted"/>
<dbReference type="SUPFAM" id="SSF53474">
    <property type="entry name" value="alpha/beta-Hydrolases"/>
    <property type="match status" value="1"/>
</dbReference>
<dbReference type="PANTHER" id="PTHR48070">
    <property type="entry name" value="ESTERASE OVCA2"/>
    <property type="match status" value="1"/>
</dbReference>
<evidence type="ECO:0000256" key="1">
    <source>
        <dbReference type="ARBA" id="ARBA00022801"/>
    </source>
</evidence>
<evidence type="ECO:0000259" key="2">
    <source>
        <dbReference type="Pfam" id="PF03959"/>
    </source>
</evidence>
<protein>
    <recommendedName>
        <fullName evidence="2">Serine hydrolase domain-containing protein</fullName>
    </recommendedName>
</protein>
<dbReference type="PANTHER" id="PTHR48070:SF4">
    <property type="entry name" value="ESTERASE ALNB"/>
    <property type="match status" value="1"/>
</dbReference>
<dbReference type="GO" id="GO:0016787">
    <property type="term" value="F:hydrolase activity"/>
    <property type="evidence" value="ECO:0007669"/>
    <property type="project" value="UniProtKB-KW"/>
</dbReference>
<name>A0A8H7AH02_9EURO</name>
<dbReference type="OrthoDB" id="414698at2759"/>
<keyword evidence="1" id="KW-0378">Hydrolase</keyword>
<accession>A0A8H7AH02</accession>
<dbReference type="EMBL" id="JAACFV010000121">
    <property type="protein sequence ID" value="KAF7504995.1"/>
    <property type="molecule type" value="Genomic_DNA"/>
</dbReference>
<sequence length="254" mass="28195">MKILCLHGSYGSAANFQVQLEPIIHAMEKSGSAQFKWIDGGYTATPPPGFETYFGGPPYYRFMEYDGVAAVDDILSKIRELPEGESPEATMRKLVAEQETIGGPALLRTLARLFEILDEDPDIEGLLGYSGGAAMAATIVLEERRRWEDEGRPRRIKCAIFFTGWPPVYLRDGVVKTLLADESEDIIDVPTCHIIGCNDPYIDGVMALYNVCDEDTATLFDHGKGHTVPRDPRTIEELALAIEGVLNHQPRYSE</sequence>
<dbReference type="AlphaFoldDB" id="A0A8H7AH02"/>
<evidence type="ECO:0000313" key="4">
    <source>
        <dbReference type="Proteomes" id="UP000606974"/>
    </source>
</evidence>
<dbReference type="GO" id="GO:0005634">
    <property type="term" value="C:nucleus"/>
    <property type="evidence" value="ECO:0007669"/>
    <property type="project" value="TreeGrafter"/>
</dbReference>
<dbReference type="Proteomes" id="UP000606974">
    <property type="component" value="Unassembled WGS sequence"/>
</dbReference>
<organism evidence="3 4">
    <name type="scientific">Endocarpon pusillum</name>
    <dbReference type="NCBI Taxonomy" id="364733"/>
    <lineage>
        <taxon>Eukaryota</taxon>
        <taxon>Fungi</taxon>
        <taxon>Dikarya</taxon>
        <taxon>Ascomycota</taxon>
        <taxon>Pezizomycotina</taxon>
        <taxon>Eurotiomycetes</taxon>
        <taxon>Chaetothyriomycetidae</taxon>
        <taxon>Verrucariales</taxon>
        <taxon>Verrucariaceae</taxon>
        <taxon>Endocarpon</taxon>
    </lineage>
</organism>
<dbReference type="GO" id="GO:0019748">
    <property type="term" value="P:secondary metabolic process"/>
    <property type="evidence" value="ECO:0007669"/>
    <property type="project" value="TreeGrafter"/>
</dbReference>
<evidence type="ECO:0000313" key="3">
    <source>
        <dbReference type="EMBL" id="KAF7504995.1"/>
    </source>
</evidence>
<reference evidence="3" key="1">
    <citation type="submission" date="2020-02" db="EMBL/GenBank/DDBJ databases">
        <authorList>
            <person name="Palmer J.M."/>
        </authorList>
    </citation>
    <scope>NUCLEOTIDE SEQUENCE</scope>
    <source>
        <strain evidence="3">EPUS1.4</strain>
        <tissue evidence="3">Thallus</tissue>
    </source>
</reference>
<keyword evidence="4" id="KW-1185">Reference proteome</keyword>
<feature type="domain" description="Serine hydrolase" evidence="2">
    <location>
        <begin position="1"/>
        <end position="235"/>
    </location>
</feature>
<dbReference type="InterPro" id="IPR029058">
    <property type="entry name" value="AB_hydrolase_fold"/>
</dbReference>
<dbReference type="InterPro" id="IPR005645">
    <property type="entry name" value="FSH-like_dom"/>
</dbReference>
<dbReference type="GO" id="GO:0005737">
    <property type="term" value="C:cytoplasm"/>
    <property type="evidence" value="ECO:0007669"/>
    <property type="project" value="TreeGrafter"/>
</dbReference>
<dbReference type="InterPro" id="IPR050593">
    <property type="entry name" value="LovG"/>
</dbReference>
<dbReference type="Pfam" id="PF03959">
    <property type="entry name" value="FSH1"/>
    <property type="match status" value="1"/>
</dbReference>
<gene>
    <name evidence="3" type="ORF">GJ744_001516</name>
</gene>